<evidence type="ECO:0000313" key="14">
    <source>
        <dbReference type="EMBL" id="MCZ3365588.1"/>
    </source>
</evidence>
<keyword evidence="9" id="KW-0406">Ion transport</keyword>
<feature type="transmembrane region" description="Helical" evidence="13">
    <location>
        <begin position="21"/>
        <end position="40"/>
    </location>
</feature>
<accession>A0A9E5A1U2</accession>
<dbReference type="Proteomes" id="UP001068021">
    <property type="component" value="Unassembled WGS sequence"/>
</dbReference>
<dbReference type="InterPro" id="IPR010617">
    <property type="entry name" value="TMEM175-like"/>
</dbReference>
<evidence type="ECO:0000313" key="16">
    <source>
        <dbReference type="Proteomes" id="UP001068021"/>
    </source>
</evidence>
<dbReference type="EMBL" id="JAPVES010000024">
    <property type="protein sequence ID" value="MCZ3371051.1"/>
    <property type="molecule type" value="Genomic_DNA"/>
</dbReference>
<evidence type="ECO:0000256" key="3">
    <source>
        <dbReference type="ARBA" id="ARBA00022448"/>
    </source>
</evidence>
<evidence type="ECO:0000256" key="8">
    <source>
        <dbReference type="ARBA" id="ARBA00022989"/>
    </source>
</evidence>
<keyword evidence="7" id="KW-0630">Potassium</keyword>
<keyword evidence="16" id="KW-1185">Reference proteome</keyword>
<sequence>MSHKKYNSTVPTGRIEALVDGIFAIAMTILVLTLVVPDVAGPLSNGAVENALYAILPGFYTLVMSFLLLALFWTLQHRIFHRIKQVDTIMLWINLVWLLFIVLVPFFASLTAKYAQFPISHLLSNLNMLGIAVFLYLNWYYASKRELIHEKVDNNEIASIRGDILIFIVITLSAIALSFVIPAWSGLVYILIFPLEFIAHNL</sequence>
<name>A0A9E5A1U2_9EURY</name>
<keyword evidence="5 13" id="KW-0812">Transmembrane</keyword>
<evidence type="ECO:0000256" key="11">
    <source>
        <dbReference type="ARBA" id="ARBA00023303"/>
    </source>
</evidence>
<proteinExistence type="inferred from homology"/>
<dbReference type="GO" id="GO:0005267">
    <property type="term" value="F:potassium channel activity"/>
    <property type="evidence" value="ECO:0007669"/>
    <property type="project" value="UniProtKB-KW"/>
</dbReference>
<gene>
    <name evidence="15" type="ORF">O3H35_00215</name>
    <name evidence="14" type="ORF">O3H54_06805</name>
</gene>
<keyword evidence="8 13" id="KW-1133">Transmembrane helix</keyword>
<evidence type="ECO:0000256" key="9">
    <source>
        <dbReference type="ARBA" id="ARBA00023065"/>
    </source>
</evidence>
<evidence type="ECO:0000256" key="13">
    <source>
        <dbReference type="SAM" id="Phobius"/>
    </source>
</evidence>
<evidence type="ECO:0000256" key="7">
    <source>
        <dbReference type="ARBA" id="ARBA00022958"/>
    </source>
</evidence>
<dbReference type="Proteomes" id="UP001074446">
    <property type="component" value="Unassembled WGS sequence"/>
</dbReference>
<evidence type="ECO:0000256" key="1">
    <source>
        <dbReference type="ARBA" id="ARBA00004141"/>
    </source>
</evidence>
<keyword evidence="6" id="KW-0631">Potassium channel</keyword>
<protein>
    <submittedName>
        <fullName evidence="15">TMEM175 family protein</fullName>
    </submittedName>
</protein>
<dbReference type="Pfam" id="PF06736">
    <property type="entry name" value="TMEM175"/>
    <property type="match status" value="1"/>
</dbReference>
<keyword evidence="10 13" id="KW-0472">Membrane</keyword>
<dbReference type="RefSeq" id="WP_048081490.1">
    <property type="nucleotide sequence ID" value="NZ_JAPVER010000020.1"/>
</dbReference>
<dbReference type="GO" id="GO:0016020">
    <property type="term" value="C:membrane"/>
    <property type="evidence" value="ECO:0007669"/>
    <property type="project" value="UniProtKB-SubCell"/>
</dbReference>
<keyword evidence="4" id="KW-0633">Potassium transport</keyword>
<evidence type="ECO:0000256" key="12">
    <source>
        <dbReference type="ARBA" id="ARBA00034430"/>
    </source>
</evidence>
<dbReference type="PANTHER" id="PTHR31462">
    <property type="entry name" value="ENDOSOMAL/LYSOSOMAL POTASSIUM CHANNEL TMEM175"/>
    <property type="match status" value="1"/>
</dbReference>
<organism evidence="15">
    <name type="scientific">Methanobacterium veterum</name>
    <dbReference type="NCBI Taxonomy" id="408577"/>
    <lineage>
        <taxon>Archaea</taxon>
        <taxon>Methanobacteriati</taxon>
        <taxon>Methanobacteriota</taxon>
        <taxon>Methanomada group</taxon>
        <taxon>Methanobacteria</taxon>
        <taxon>Methanobacteriales</taxon>
        <taxon>Methanobacteriaceae</taxon>
        <taxon>Methanobacterium</taxon>
    </lineage>
</organism>
<evidence type="ECO:0000256" key="6">
    <source>
        <dbReference type="ARBA" id="ARBA00022826"/>
    </source>
</evidence>
<reference evidence="15" key="1">
    <citation type="submission" date="2022-12" db="EMBL/GenBank/DDBJ databases">
        <title>Reclassification of two methanogenic archaea species isolated from the Kolyma lowland permafrost.</title>
        <authorList>
            <person name="Trubitsyn V.E."/>
            <person name="Rivkina E.M."/>
            <person name="Shcherbakova V.A."/>
        </authorList>
    </citation>
    <scope>NUCLEOTIDE SEQUENCE</scope>
    <source>
        <strain evidence="14">M2</strain>
        <strain evidence="15">MK4</strain>
    </source>
</reference>
<comment type="caution">
    <text evidence="15">The sequence shown here is derived from an EMBL/GenBank/DDBJ whole genome shotgun (WGS) entry which is preliminary data.</text>
</comment>
<comment type="catalytic activity">
    <reaction evidence="12">
        <text>K(+)(in) = K(+)(out)</text>
        <dbReference type="Rhea" id="RHEA:29463"/>
        <dbReference type="ChEBI" id="CHEBI:29103"/>
    </reaction>
</comment>
<feature type="transmembrane region" description="Helical" evidence="13">
    <location>
        <begin position="52"/>
        <end position="76"/>
    </location>
</feature>
<evidence type="ECO:0000313" key="15">
    <source>
        <dbReference type="EMBL" id="MCZ3371051.1"/>
    </source>
</evidence>
<feature type="transmembrane region" description="Helical" evidence="13">
    <location>
        <begin position="122"/>
        <end position="143"/>
    </location>
</feature>
<evidence type="ECO:0000256" key="10">
    <source>
        <dbReference type="ARBA" id="ARBA00023136"/>
    </source>
</evidence>
<dbReference type="GO" id="GO:0015252">
    <property type="term" value="F:proton channel activity"/>
    <property type="evidence" value="ECO:0007669"/>
    <property type="project" value="InterPro"/>
</dbReference>
<evidence type="ECO:0000256" key="2">
    <source>
        <dbReference type="ARBA" id="ARBA00006920"/>
    </source>
</evidence>
<keyword evidence="3" id="KW-0813">Transport</keyword>
<feature type="transmembrane region" description="Helical" evidence="13">
    <location>
        <begin position="164"/>
        <end position="192"/>
    </location>
</feature>
<dbReference type="AlphaFoldDB" id="A0A9E5A1U2"/>
<dbReference type="PANTHER" id="PTHR31462:SF5">
    <property type="entry name" value="ENDOSOMAL_LYSOSOMAL PROTON CHANNEL TMEM175"/>
    <property type="match status" value="1"/>
</dbReference>
<dbReference type="EMBL" id="JAPVER010000020">
    <property type="protein sequence ID" value="MCZ3365588.1"/>
    <property type="molecule type" value="Genomic_DNA"/>
</dbReference>
<comment type="subcellular location">
    <subcellularLocation>
        <location evidence="1">Membrane</location>
        <topology evidence="1">Multi-pass membrane protein</topology>
    </subcellularLocation>
</comment>
<evidence type="ECO:0000256" key="5">
    <source>
        <dbReference type="ARBA" id="ARBA00022692"/>
    </source>
</evidence>
<feature type="transmembrane region" description="Helical" evidence="13">
    <location>
        <begin position="88"/>
        <end position="110"/>
    </location>
</feature>
<comment type="similarity">
    <text evidence="2">Belongs to the TMEM175 family.</text>
</comment>
<evidence type="ECO:0000256" key="4">
    <source>
        <dbReference type="ARBA" id="ARBA00022538"/>
    </source>
</evidence>
<keyword evidence="11" id="KW-0407">Ion channel</keyword>